<organism evidence="1">
    <name type="scientific">Lepeophtheirus salmonis</name>
    <name type="common">Salmon louse</name>
    <name type="synonym">Caligus salmonis</name>
    <dbReference type="NCBI Taxonomy" id="72036"/>
    <lineage>
        <taxon>Eukaryota</taxon>
        <taxon>Metazoa</taxon>
        <taxon>Ecdysozoa</taxon>
        <taxon>Arthropoda</taxon>
        <taxon>Crustacea</taxon>
        <taxon>Multicrustacea</taxon>
        <taxon>Hexanauplia</taxon>
        <taxon>Copepoda</taxon>
        <taxon>Siphonostomatoida</taxon>
        <taxon>Caligidae</taxon>
        <taxon>Lepeophtheirus</taxon>
    </lineage>
</organism>
<proteinExistence type="predicted"/>
<protein>
    <submittedName>
        <fullName evidence="1">Uncharacterized protein</fullName>
    </submittedName>
</protein>
<dbReference type="EMBL" id="HACA01018943">
    <property type="protein sequence ID" value="CDW36304.1"/>
    <property type="molecule type" value="Transcribed_RNA"/>
</dbReference>
<sequence>ICREYIFKSLSPIQTPSSIDDLLCLSKKKSCNNFLHNPREGPVLA</sequence>
<evidence type="ECO:0000313" key="1">
    <source>
        <dbReference type="EMBL" id="CDW36304.1"/>
    </source>
</evidence>
<name>A0A0K2UDG9_LEPSM</name>
<feature type="non-terminal residue" evidence="1">
    <location>
        <position position="1"/>
    </location>
</feature>
<dbReference type="AlphaFoldDB" id="A0A0K2UDG9"/>
<accession>A0A0K2UDG9</accession>
<reference evidence="1" key="1">
    <citation type="submission" date="2014-05" db="EMBL/GenBank/DDBJ databases">
        <authorList>
            <person name="Chronopoulou M."/>
        </authorList>
    </citation>
    <scope>NUCLEOTIDE SEQUENCE</scope>
    <source>
        <tissue evidence="1">Whole organism</tissue>
    </source>
</reference>